<accession>A0A9W9ZMH2</accession>
<evidence type="ECO:0000313" key="1">
    <source>
        <dbReference type="EMBL" id="KAJ7383588.1"/>
    </source>
</evidence>
<protein>
    <submittedName>
        <fullName evidence="1">Uncharacterized protein</fullName>
    </submittedName>
</protein>
<dbReference type="PANTHER" id="PTHR39313">
    <property type="entry name" value="IM:7138239"/>
    <property type="match status" value="1"/>
</dbReference>
<sequence>MEEDVGRCKEICHGNNASTEGQNEADYSCNPTEIVSKSYPLIGGSKYSTVIRKCGYQHTSSACRRQPLYKTFFKGTTYRRRHDVGSCLGVCGIDGHECKAIDSMMVAIKGPNGDGELTVPIVKKCGCVNPECHRVAFREVFKRKTEKGWIQEEKDVGMCVGTGCPRVCERCLLGENMCDRFCIVYREGACIATDYTTEPVYSGNFKPKEIRVIEHCGCAE</sequence>
<evidence type="ECO:0000313" key="2">
    <source>
        <dbReference type="Proteomes" id="UP001163046"/>
    </source>
</evidence>
<reference evidence="1" key="1">
    <citation type="submission" date="2023-01" db="EMBL/GenBank/DDBJ databases">
        <title>Genome assembly of the deep-sea coral Lophelia pertusa.</title>
        <authorList>
            <person name="Herrera S."/>
            <person name="Cordes E."/>
        </authorList>
    </citation>
    <scope>NUCLEOTIDE SEQUENCE</scope>
    <source>
        <strain evidence="1">USNM1676648</strain>
        <tissue evidence="1">Polyp</tissue>
    </source>
</reference>
<dbReference type="PANTHER" id="PTHR39313:SF1">
    <property type="entry name" value="IM:7138239"/>
    <property type="match status" value="1"/>
</dbReference>
<keyword evidence="2" id="KW-1185">Reference proteome</keyword>
<proteinExistence type="predicted"/>
<name>A0A9W9ZMH2_9CNID</name>
<dbReference type="Proteomes" id="UP001163046">
    <property type="component" value="Unassembled WGS sequence"/>
</dbReference>
<gene>
    <name evidence="1" type="ORF">OS493_026773</name>
</gene>
<dbReference type="EMBL" id="MU825896">
    <property type="protein sequence ID" value="KAJ7383588.1"/>
    <property type="molecule type" value="Genomic_DNA"/>
</dbReference>
<dbReference type="AlphaFoldDB" id="A0A9W9ZMH2"/>
<organism evidence="1 2">
    <name type="scientific">Desmophyllum pertusum</name>
    <dbReference type="NCBI Taxonomy" id="174260"/>
    <lineage>
        <taxon>Eukaryota</taxon>
        <taxon>Metazoa</taxon>
        <taxon>Cnidaria</taxon>
        <taxon>Anthozoa</taxon>
        <taxon>Hexacorallia</taxon>
        <taxon>Scleractinia</taxon>
        <taxon>Caryophylliina</taxon>
        <taxon>Caryophylliidae</taxon>
        <taxon>Desmophyllum</taxon>
    </lineage>
</organism>
<comment type="caution">
    <text evidence="1">The sequence shown here is derived from an EMBL/GenBank/DDBJ whole genome shotgun (WGS) entry which is preliminary data.</text>
</comment>
<dbReference type="OrthoDB" id="10307550at2759"/>